<accession>N6WP36</accession>
<comment type="caution">
    <text evidence="1">The sequence shown here is derived from an EMBL/GenBank/DDBJ whole genome shotgun (WGS) entry which is preliminary data.</text>
</comment>
<dbReference type="PATRIC" id="fig|626887.3.peg.3082"/>
<dbReference type="Gene3D" id="1.20.910.10">
    <property type="entry name" value="Heme oxygenase-like"/>
    <property type="match status" value="1"/>
</dbReference>
<name>N6WP36_9GAMM</name>
<dbReference type="HOGENOM" id="CLU_085041_3_0_6"/>
<dbReference type="OrthoDB" id="114943at2"/>
<protein>
    <submittedName>
        <fullName evidence="1">Biliverdin-producing heme oxygenase</fullName>
    </submittedName>
</protein>
<dbReference type="EMBL" id="APLQ01000014">
    <property type="protein sequence ID" value="ENO12802.2"/>
    <property type="molecule type" value="Genomic_DNA"/>
</dbReference>
<organism evidence="1 2">
    <name type="scientific">Marinobacter nanhaiticus D15-8W</name>
    <dbReference type="NCBI Taxonomy" id="626887"/>
    <lineage>
        <taxon>Bacteria</taxon>
        <taxon>Pseudomonadati</taxon>
        <taxon>Pseudomonadota</taxon>
        <taxon>Gammaproteobacteria</taxon>
        <taxon>Pseudomonadales</taxon>
        <taxon>Marinobacteraceae</taxon>
        <taxon>Marinobacter</taxon>
    </lineage>
</organism>
<dbReference type="CDD" id="cd19166">
    <property type="entry name" value="HemeO-bac"/>
    <property type="match status" value="1"/>
</dbReference>
<sequence length="254" mass="27911">MAFCVRLRSPVPTTCVLVYVDLVHDQARQGESVQIVEAVNARSAEATGSRSNPLLAELRQATEISHQAIERNPRLKQLFTSDLSVTAYRQLLADLLGFYEPVEAQLDCAALLLSDADRKAIALTTEGRWKTPWLRHDLRNLGLSDEAIAGLPRAPRSECPGIEGLPSVIGCLYVLEGATLGGKLISRQIESCLDITAANGGRFYHGYGPDNGPMWGRFRQQLANLDMDASQTAKITTAAVETFSALDRWLMREE</sequence>
<dbReference type="Proteomes" id="UP000013165">
    <property type="component" value="Unassembled WGS sequence"/>
</dbReference>
<reference evidence="1 2" key="1">
    <citation type="journal article" date="2013" name="Genome Announc.">
        <title>Genome Sequence of the Polycyclic Aromatic Hydrocarbon-Degrading Bacterium Strain Marinobacter nanhaiticus D15-8WT.</title>
        <authorList>
            <person name="Cui Z."/>
            <person name="Gao W."/>
            <person name="Li Q."/>
            <person name="Xu G."/>
            <person name="Zheng L."/>
        </authorList>
    </citation>
    <scope>NUCLEOTIDE SEQUENCE [LARGE SCALE GENOMIC DNA]</scope>
    <source>
        <strain evidence="1 2">D15-8W</strain>
    </source>
</reference>
<dbReference type="eggNOG" id="COG3230">
    <property type="taxonomic scope" value="Bacteria"/>
</dbReference>
<dbReference type="AlphaFoldDB" id="N6WP36"/>
<dbReference type="Pfam" id="PF01126">
    <property type="entry name" value="Heme_oxygenase"/>
    <property type="match status" value="1"/>
</dbReference>
<dbReference type="STRING" id="626887.J057_15430"/>
<dbReference type="SUPFAM" id="SSF48613">
    <property type="entry name" value="Heme oxygenase-like"/>
    <property type="match status" value="1"/>
</dbReference>
<evidence type="ECO:0000313" key="2">
    <source>
        <dbReference type="Proteomes" id="UP000013165"/>
    </source>
</evidence>
<proteinExistence type="predicted"/>
<keyword evidence="2" id="KW-1185">Reference proteome</keyword>
<dbReference type="GO" id="GO:0004392">
    <property type="term" value="F:heme oxygenase (decyclizing) activity"/>
    <property type="evidence" value="ECO:0007669"/>
    <property type="project" value="InterPro"/>
</dbReference>
<dbReference type="GO" id="GO:0006788">
    <property type="term" value="P:heme oxidation"/>
    <property type="evidence" value="ECO:0007669"/>
    <property type="project" value="InterPro"/>
</dbReference>
<gene>
    <name evidence="1" type="ORF">J057_15430</name>
</gene>
<dbReference type="InterPro" id="IPR016053">
    <property type="entry name" value="Haem_Oase-like"/>
</dbReference>
<evidence type="ECO:0000313" key="1">
    <source>
        <dbReference type="EMBL" id="ENO12802.2"/>
    </source>
</evidence>
<dbReference type="InterPro" id="IPR016084">
    <property type="entry name" value="Haem_Oase-like_multi-hlx"/>
</dbReference>